<dbReference type="GeneID" id="26514822"/>
<reference evidence="2 3" key="1">
    <citation type="journal article" date="2007" name="Nature">
        <title>Evolution of genes and genomes on the Drosophila phylogeny.</title>
        <authorList>
            <consortium name="Drosophila 12 Genomes Consortium"/>
            <person name="Clark A.G."/>
            <person name="Eisen M.B."/>
            <person name="Smith D.R."/>
            <person name="Bergman C.M."/>
            <person name="Oliver B."/>
            <person name="Markow T.A."/>
            <person name="Kaufman T.C."/>
            <person name="Kellis M."/>
            <person name="Gelbart W."/>
            <person name="Iyer V.N."/>
            <person name="Pollard D.A."/>
            <person name="Sackton T.B."/>
            <person name="Larracuente A.M."/>
            <person name="Singh N.D."/>
            <person name="Abad J.P."/>
            <person name="Abt D.N."/>
            <person name="Adryan B."/>
            <person name="Aguade M."/>
            <person name="Akashi H."/>
            <person name="Anderson W.W."/>
            <person name="Aquadro C.F."/>
            <person name="Ardell D.H."/>
            <person name="Arguello R."/>
            <person name="Artieri C.G."/>
            <person name="Barbash D.A."/>
            <person name="Barker D."/>
            <person name="Barsanti P."/>
            <person name="Batterham P."/>
            <person name="Batzoglou S."/>
            <person name="Begun D."/>
            <person name="Bhutkar A."/>
            <person name="Blanco E."/>
            <person name="Bosak S.A."/>
            <person name="Bradley R.K."/>
            <person name="Brand A.D."/>
            <person name="Brent M.R."/>
            <person name="Brooks A.N."/>
            <person name="Brown R.H."/>
            <person name="Butlin R.K."/>
            <person name="Caggese C."/>
            <person name="Calvi B.R."/>
            <person name="Bernardo de Carvalho A."/>
            <person name="Caspi A."/>
            <person name="Castrezana S."/>
            <person name="Celniker S.E."/>
            <person name="Chang J.L."/>
            <person name="Chapple C."/>
            <person name="Chatterji S."/>
            <person name="Chinwalla A."/>
            <person name="Civetta A."/>
            <person name="Clifton S.W."/>
            <person name="Comeron J.M."/>
            <person name="Costello J.C."/>
            <person name="Coyne J.A."/>
            <person name="Daub J."/>
            <person name="David R.G."/>
            <person name="Delcher A.L."/>
            <person name="Delehaunty K."/>
            <person name="Do C.B."/>
            <person name="Ebling H."/>
            <person name="Edwards K."/>
            <person name="Eickbush T."/>
            <person name="Evans J.D."/>
            <person name="Filipski A."/>
            <person name="Findeiss S."/>
            <person name="Freyhult E."/>
            <person name="Fulton L."/>
            <person name="Fulton R."/>
            <person name="Garcia A.C."/>
            <person name="Gardiner A."/>
            <person name="Garfield D.A."/>
            <person name="Garvin B.E."/>
            <person name="Gibson G."/>
            <person name="Gilbert D."/>
            <person name="Gnerre S."/>
            <person name="Godfrey J."/>
            <person name="Good R."/>
            <person name="Gotea V."/>
            <person name="Gravely B."/>
            <person name="Greenberg A.J."/>
            <person name="Griffiths-Jones S."/>
            <person name="Gross S."/>
            <person name="Guigo R."/>
            <person name="Gustafson E.A."/>
            <person name="Haerty W."/>
            <person name="Hahn M.W."/>
            <person name="Halligan D.L."/>
            <person name="Halpern A.L."/>
            <person name="Halter G.M."/>
            <person name="Han M.V."/>
            <person name="Heger A."/>
            <person name="Hillier L."/>
            <person name="Hinrichs A.S."/>
            <person name="Holmes I."/>
            <person name="Hoskins R.A."/>
            <person name="Hubisz M.J."/>
            <person name="Hultmark D."/>
            <person name="Huntley M.A."/>
            <person name="Jaffe D.B."/>
            <person name="Jagadeeshan S."/>
            <person name="Jeck W.R."/>
            <person name="Johnson J."/>
            <person name="Jones C.D."/>
            <person name="Jordan W.C."/>
            <person name="Karpen G.H."/>
            <person name="Kataoka E."/>
            <person name="Keightley P.D."/>
            <person name="Kheradpour P."/>
            <person name="Kirkness E.F."/>
            <person name="Koerich L.B."/>
            <person name="Kristiansen K."/>
            <person name="Kudrna D."/>
            <person name="Kulathinal R.J."/>
            <person name="Kumar S."/>
            <person name="Kwok R."/>
            <person name="Lander E."/>
            <person name="Langley C.H."/>
            <person name="Lapoint R."/>
            <person name="Lazzaro B.P."/>
            <person name="Lee S.J."/>
            <person name="Levesque L."/>
            <person name="Li R."/>
            <person name="Lin C.F."/>
            <person name="Lin M.F."/>
            <person name="Lindblad-Toh K."/>
            <person name="Llopart A."/>
            <person name="Long M."/>
            <person name="Low L."/>
            <person name="Lozovsky E."/>
            <person name="Lu J."/>
            <person name="Luo M."/>
            <person name="Machado C.A."/>
            <person name="Makalowski W."/>
            <person name="Marzo M."/>
            <person name="Matsuda M."/>
            <person name="Matzkin L."/>
            <person name="McAllister B."/>
            <person name="McBride C.S."/>
            <person name="McKernan B."/>
            <person name="McKernan K."/>
            <person name="Mendez-Lago M."/>
            <person name="Minx P."/>
            <person name="Mollenhauer M.U."/>
            <person name="Montooth K."/>
            <person name="Mount S.M."/>
            <person name="Mu X."/>
            <person name="Myers E."/>
            <person name="Negre B."/>
            <person name="Newfeld S."/>
            <person name="Nielsen R."/>
            <person name="Noor M.A."/>
            <person name="O'Grady P."/>
            <person name="Pachter L."/>
            <person name="Papaceit M."/>
            <person name="Parisi M.J."/>
            <person name="Parisi M."/>
            <person name="Parts L."/>
            <person name="Pedersen J.S."/>
            <person name="Pesole G."/>
            <person name="Phillippy A.M."/>
            <person name="Ponting C.P."/>
            <person name="Pop M."/>
            <person name="Porcelli D."/>
            <person name="Powell J.R."/>
            <person name="Prohaska S."/>
            <person name="Pruitt K."/>
            <person name="Puig M."/>
            <person name="Quesneville H."/>
            <person name="Ram K.R."/>
            <person name="Rand D."/>
            <person name="Rasmussen M.D."/>
            <person name="Reed L.K."/>
            <person name="Reenan R."/>
            <person name="Reily A."/>
            <person name="Remington K.A."/>
            <person name="Rieger T.T."/>
            <person name="Ritchie M.G."/>
            <person name="Robin C."/>
            <person name="Rogers Y.H."/>
            <person name="Rohde C."/>
            <person name="Rozas J."/>
            <person name="Rubenfield M.J."/>
            <person name="Ruiz A."/>
            <person name="Russo S."/>
            <person name="Salzberg S.L."/>
            <person name="Sanchez-Gracia A."/>
            <person name="Saranga D.J."/>
            <person name="Sato H."/>
            <person name="Schaeffer S.W."/>
            <person name="Schatz M.C."/>
            <person name="Schlenke T."/>
            <person name="Schwartz R."/>
            <person name="Segarra C."/>
            <person name="Singh R.S."/>
            <person name="Sirot L."/>
            <person name="Sirota M."/>
            <person name="Sisneros N.B."/>
            <person name="Smith C.D."/>
            <person name="Smith T.F."/>
            <person name="Spieth J."/>
            <person name="Stage D.E."/>
            <person name="Stark A."/>
            <person name="Stephan W."/>
            <person name="Strausberg R.L."/>
            <person name="Strempel S."/>
            <person name="Sturgill D."/>
            <person name="Sutton G."/>
            <person name="Sutton G.G."/>
            <person name="Tao W."/>
            <person name="Teichmann S."/>
            <person name="Tobari Y.N."/>
            <person name="Tomimura Y."/>
            <person name="Tsolas J.M."/>
            <person name="Valente V.L."/>
            <person name="Venter E."/>
            <person name="Venter J.C."/>
            <person name="Vicario S."/>
            <person name="Vieira F.G."/>
            <person name="Vilella A.J."/>
            <person name="Villasante A."/>
            <person name="Walenz B."/>
            <person name="Wang J."/>
            <person name="Wasserman M."/>
            <person name="Watts T."/>
            <person name="Wilson D."/>
            <person name="Wilson R.K."/>
            <person name="Wing R.A."/>
            <person name="Wolfner M.F."/>
            <person name="Wong A."/>
            <person name="Wong G.K."/>
            <person name="Wu C.I."/>
            <person name="Wu G."/>
            <person name="Yamamoto D."/>
            <person name="Yang H.P."/>
            <person name="Yang S.P."/>
            <person name="Yorke J.A."/>
            <person name="Yoshida K."/>
            <person name="Zdobnov E."/>
            <person name="Zhang P."/>
            <person name="Zhang Y."/>
            <person name="Zimin A.V."/>
            <person name="Baldwin J."/>
            <person name="Abdouelleil A."/>
            <person name="Abdulkadir J."/>
            <person name="Abebe A."/>
            <person name="Abera B."/>
            <person name="Abreu J."/>
            <person name="Acer S.C."/>
            <person name="Aftuck L."/>
            <person name="Alexander A."/>
            <person name="An P."/>
            <person name="Anderson E."/>
            <person name="Anderson S."/>
            <person name="Arachi H."/>
            <person name="Azer M."/>
            <person name="Bachantsang P."/>
            <person name="Barry A."/>
            <person name="Bayul T."/>
            <person name="Berlin A."/>
            <person name="Bessette D."/>
            <person name="Bloom T."/>
            <person name="Blye J."/>
            <person name="Boguslavskiy L."/>
            <person name="Bonnet C."/>
            <person name="Boukhgalter B."/>
            <person name="Bourzgui I."/>
            <person name="Brown A."/>
            <person name="Cahill P."/>
            <person name="Channer S."/>
            <person name="Cheshatsang Y."/>
            <person name="Chuda L."/>
            <person name="Citroen M."/>
            <person name="Collymore A."/>
            <person name="Cooke P."/>
            <person name="Costello M."/>
            <person name="D'Aco K."/>
            <person name="Daza R."/>
            <person name="De Haan G."/>
            <person name="DeGray S."/>
            <person name="DeMaso C."/>
            <person name="Dhargay N."/>
            <person name="Dooley K."/>
            <person name="Dooley E."/>
            <person name="Doricent M."/>
            <person name="Dorje P."/>
            <person name="Dorjee K."/>
            <person name="Dupes A."/>
            <person name="Elong R."/>
            <person name="Falk J."/>
            <person name="Farina A."/>
            <person name="Faro S."/>
            <person name="Ferguson D."/>
            <person name="Fisher S."/>
            <person name="Foley C.D."/>
            <person name="Franke A."/>
            <person name="Friedrich D."/>
            <person name="Gadbois L."/>
            <person name="Gearin G."/>
            <person name="Gearin C.R."/>
            <person name="Giannoukos G."/>
            <person name="Goode T."/>
            <person name="Graham J."/>
            <person name="Grandbois E."/>
            <person name="Grewal S."/>
            <person name="Gyaltsen K."/>
            <person name="Hafez N."/>
            <person name="Hagos B."/>
            <person name="Hall J."/>
            <person name="Henson C."/>
            <person name="Hollinger A."/>
            <person name="Honan T."/>
            <person name="Huard M.D."/>
            <person name="Hughes L."/>
            <person name="Hurhula B."/>
            <person name="Husby M.E."/>
            <person name="Kamat A."/>
            <person name="Kanga B."/>
            <person name="Kashin S."/>
            <person name="Khazanovich D."/>
            <person name="Kisner P."/>
            <person name="Lance K."/>
            <person name="Lara M."/>
            <person name="Lee W."/>
            <person name="Lennon N."/>
            <person name="Letendre F."/>
            <person name="LeVine R."/>
            <person name="Lipovsky A."/>
            <person name="Liu X."/>
            <person name="Liu J."/>
            <person name="Liu S."/>
            <person name="Lokyitsang T."/>
            <person name="Lokyitsang Y."/>
            <person name="Lubonja R."/>
            <person name="Lui A."/>
            <person name="MacDonald P."/>
            <person name="Magnisalis V."/>
            <person name="Maru K."/>
            <person name="Matthews C."/>
            <person name="McCusker W."/>
            <person name="McDonough S."/>
            <person name="Mehta T."/>
            <person name="Meldrim J."/>
            <person name="Meneus L."/>
            <person name="Mihai O."/>
            <person name="Mihalev A."/>
            <person name="Mihova T."/>
            <person name="Mittelman R."/>
            <person name="Mlenga V."/>
            <person name="Montmayeur A."/>
            <person name="Mulrain L."/>
            <person name="Navidi A."/>
            <person name="Naylor J."/>
            <person name="Negash T."/>
            <person name="Nguyen T."/>
            <person name="Nguyen N."/>
            <person name="Nicol R."/>
            <person name="Norbu C."/>
            <person name="Norbu N."/>
            <person name="Novod N."/>
            <person name="O'Neill B."/>
            <person name="Osman S."/>
            <person name="Markiewicz E."/>
            <person name="Oyono O.L."/>
            <person name="Patti C."/>
            <person name="Phunkhang P."/>
            <person name="Pierre F."/>
            <person name="Priest M."/>
            <person name="Raghuraman S."/>
            <person name="Rege F."/>
            <person name="Reyes R."/>
            <person name="Rise C."/>
            <person name="Rogov P."/>
            <person name="Ross K."/>
            <person name="Ryan E."/>
            <person name="Settipalli S."/>
            <person name="Shea T."/>
            <person name="Sherpa N."/>
            <person name="Shi L."/>
            <person name="Shih D."/>
            <person name="Sparrow T."/>
            <person name="Spaulding J."/>
            <person name="Stalker J."/>
            <person name="Stange-Thomann N."/>
            <person name="Stavropoulos S."/>
            <person name="Stone C."/>
            <person name="Strader C."/>
            <person name="Tesfaye S."/>
            <person name="Thomson T."/>
            <person name="Thoulutsang Y."/>
            <person name="Thoulutsang D."/>
            <person name="Topham K."/>
            <person name="Topping I."/>
            <person name="Tsamla T."/>
            <person name="Vassiliev H."/>
            <person name="Vo A."/>
            <person name="Wangchuk T."/>
            <person name="Wangdi T."/>
            <person name="Weiand M."/>
            <person name="Wilkinson J."/>
            <person name="Wilson A."/>
            <person name="Yadav S."/>
            <person name="Young G."/>
            <person name="Yu Q."/>
            <person name="Zembek L."/>
            <person name="Zhong D."/>
            <person name="Zimmer A."/>
            <person name="Zwirko Z."/>
            <person name="Jaffe D.B."/>
            <person name="Alvarez P."/>
            <person name="Brockman W."/>
            <person name="Butler J."/>
            <person name="Chin C."/>
            <person name="Gnerre S."/>
            <person name="Grabherr M."/>
            <person name="Kleber M."/>
            <person name="Mauceli E."/>
            <person name="MacCallum I."/>
        </authorList>
    </citation>
    <scope>NUCLEOTIDE SEQUENCE [LARGE SCALE GENOMIC DNA]</scope>
    <source>
        <strain evidence="3">Tucson 14024-0371.13</strain>
    </source>
</reference>
<protein>
    <submittedName>
        <fullName evidence="2">Uncharacterized protein</fullName>
    </submittedName>
</protein>
<dbReference type="FunCoup" id="A0A0P8YF12">
    <property type="interactions" value="4"/>
</dbReference>
<dbReference type="OrthoDB" id="7861362at2759"/>
<feature type="compositionally biased region" description="Low complexity" evidence="1">
    <location>
        <begin position="304"/>
        <end position="313"/>
    </location>
</feature>
<proteinExistence type="predicted"/>
<gene>
    <name evidence="2" type="primary">Dana\GF27413</name>
    <name evidence="2" type="ORF">GF27413</name>
</gene>
<feature type="region of interest" description="Disordered" evidence="1">
    <location>
        <begin position="247"/>
        <end position="383"/>
    </location>
</feature>
<dbReference type="AlphaFoldDB" id="A0A0P8YF12"/>
<evidence type="ECO:0000313" key="3">
    <source>
        <dbReference type="Proteomes" id="UP000007801"/>
    </source>
</evidence>
<dbReference type="InParanoid" id="A0A0P8YF12"/>
<name>A0A0P8YF12_DROAN</name>
<feature type="compositionally biased region" description="Basic and acidic residues" evidence="1">
    <location>
        <begin position="257"/>
        <end position="267"/>
    </location>
</feature>
<evidence type="ECO:0000313" key="2">
    <source>
        <dbReference type="EMBL" id="KPU77501.1"/>
    </source>
</evidence>
<sequence length="383" mass="42902">MCCPAMMCGAGGCSGCAACPLMPPPSCCAQMADGSCPRRPLEKLMPAKKPICCPVQSCALCARDPDQACRCTCARNKNITEALACLFRVSKYQLISTLFQLAYHESQPLPRFPRDREWNVMENVKAPYTELHDLKIYDSMYDRCGMPINPLDESNIYKILRMMFMGPVLVPEQKAYLMGMLRKLNDRAICPVDLDILLAALEQIQLEELVCGIIDQDARAKRFYSGRHCTELCKLYQKVVATDKNAVIRKRRQAKSKASDKDADGKKKPQRNKPPVNVQVYCTRRPTEPTEDSTGRAESTTPVLRSAASSLRRSSVKKNWPTRFSQVDKQGDRTTPRRESRSSGGSPKRNNPEMPNVGNRMQGGDHGQWSRSSASYLKVLPPT</sequence>
<dbReference type="KEGG" id="dan:26514822"/>
<accession>A0A0P8YF12</accession>
<dbReference type="Proteomes" id="UP000007801">
    <property type="component" value="Unassembled WGS sequence"/>
</dbReference>
<dbReference type="EMBL" id="CH902630">
    <property type="protein sequence ID" value="KPU77501.1"/>
    <property type="molecule type" value="Genomic_DNA"/>
</dbReference>
<keyword evidence="3" id="KW-1185">Reference proteome</keyword>
<evidence type="ECO:0000256" key="1">
    <source>
        <dbReference type="SAM" id="MobiDB-lite"/>
    </source>
</evidence>
<feature type="compositionally biased region" description="Basic and acidic residues" evidence="1">
    <location>
        <begin position="329"/>
        <end position="341"/>
    </location>
</feature>
<organism evidence="2 3">
    <name type="scientific">Drosophila ananassae</name>
    <name type="common">Fruit fly</name>
    <dbReference type="NCBI Taxonomy" id="7217"/>
    <lineage>
        <taxon>Eukaryota</taxon>
        <taxon>Metazoa</taxon>
        <taxon>Ecdysozoa</taxon>
        <taxon>Arthropoda</taxon>
        <taxon>Hexapoda</taxon>
        <taxon>Insecta</taxon>
        <taxon>Pterygota</taxon>
        <taxon>Neoptera</taxon>
        <taxon>Endopterygota</taxon>
        <taxon>Diptera</taxon>
        <taxon>Brachycera</taxon>
        <taxon>Muscomorpha</taxon>
        <taxon>Ephydroidea</taxon>
        <taxon>Drosophilidae</taxon>
        <taxon>Drosophila</taxon>
        <taxon>Sophophora</taxon>
    </lineage>
</organism>